<protein>
    <submittedName>
        <fullName evidence="1">Division plane positioning ATPase MipZ</fullName>
    </submittedName>
</protein>
<dbReference type="InterPro" id="IPR015223">
    <property type="entry name" value="MipZ"/>
</dbReference>
<dbReference type="InterPro" id="IPR050678">
    <property type="entry name" value="DNA_Partitioning_ATPase"/>
</dbReference>
<dbReference type="PANTHER" id="PTHR13696:SF96">
    <property type="entry name" value="COBQ_COBB_MIND_PARA NUCLEOTIDE BINDING DOMAIN-CONTAINING PROTEIN"/>
    <property type="match status" value="1"/>
</dbReference>
<sequence length="221" mass="24636">MAKIIVIGGTKGGPGKSTVAQQVAGALVLKKQKKCHLTDIDGQMTTAGWAEERRENEDLALIPFEFVDHDVVKHINAVSQRHDFVVIDAGGFDSEIQRQAMQMADIILLPFRPKRRDIKSLRNLDPVLDNVRNTNQKVRIIGVMNQCPSLPNQAQRIINSKGVIESFGIEPVPVNLYTRNVYDDAEESGRTIFEMTGAERDQKAEAEIIELVDYLLSLEGN</sequence>
<dbReference type="Pfam" id="PF09140">
    <property type="entry name" value="MipZ"/>
    <property type="match status" value="2"/>
</dbReference>
<keyword evidence="2" id="KW-1185">Reference proteome</keyword>
<comment type="caution">
    <text evidence="1">The sequence shown here is derived from an EMBL/GenBank/DDBJ whole genome shotgun (WGS) entry which is preliminary data.</text>
</comment>
<evidence type="ECO:0000313" key="1">
    <source>
        <dbReference type="EMBL" id="MEE9657489.1"/>
    </source>
</evidence>
<accession>A0AB35XF68</accession>
<reference evidence="1 2" key="1">
    <citation type="submission" date="2023-10" db="EMBL/GenBank/DDBJ databases">
        <title>Wastewater isolates of ESBL- and carbapenemase-producing Gram-negative bacteria from New Zealand.</title>
        <authorList>
            <person name="Straub C."/>
            <person name="Weaver L."/>
            <person name="Cornelius A."/>
            <person name="Mcgill E."/>
            <person name="Dyet K."/>
            <person name="White L."/>
            <person name="Pattis I."/>
        </authorList>
    </citation>
    <scope>NUCLEOTIDE SEQUENCE [LARGE SCALE GENOMIC DNA]</scope>
    <source>
        <strain evidence="1 2">ESBL09</strain>
    </source>
</reference>
<organism evidence="1 2">
    <name type="scientific">Kluyvera ascorbata</name>
    <dbReference type="NCBI Taxonomy" id="51288"/>
    <lineage>
        <taxon>Bacteria</taxon>
        <taxon>Pseudomonadati</taxon>
        <taxon>Pseudomonadota</taxon>
        <taxon>Gammaproteobacteria</taxon>
        <taxon>Enterobacterales</taxon>
        <taxon>Enterobacteriaceae</taxon>
        <taxon>Kluyvera</taxon>
    </lineage>
</organism>
<dbReference type="AlphaFoldDB" id="A0AB35XF68"/>
<gene>
    <name evidence="1" type="ORF">V4836_25890</name>
</gene>
<name>A0AB35XF68_9ENTR</name>
<proteinExistence type="predicted"/>
<dbReference type="EMBL" id="JAZKKV010000004">
    <property type="protein sequence ID" value="MEE9657489.1"/>
    <property type="molecule type" value="Genomic_DNA"/>
</dbReference>
<dbReference type="PANTHER" id="PTHR13696">
    <property type="entry name" value="P-LOOP CONTAINING NUCLEOSIDE TRIPHOSPHATE HYDROLASE"/>
    <property type="match status" value="1"/>
</dbReference>
<dbReference type="Gene3D" id="3.40.50.300">
    <property type="entry name" value="P-loop containing nucleotide triphosphate hydrolases"/>
    <property type="match status" value="1"/>
</dbReference>
<evidence type="ECO:0000313" key="2">
    <source>
        <dbReference type="Proteomes" id="UP001331691"/>
    </source>
</evidence>
<dbReference type="RefSeq" id="WP_063160615.1">
    <property type="nucleotide sequence ID" value="NZ_JAZKKV010000004.1"/>
</dbReference>
<dbReference type="Proteomes" id="UP001331691">
    <property type="component" value="Unassembled WGS sequence"/>
</dbReference>
<dbReference type="CDD" id="cd02042">
    <property type="entry name" value="ParAB_family"/>
    <property type="match status" value="1"/>
</dbReference>
<dbReference type="SUPFAM" id="SSF52540">
    <property type="entry name" value="P-loop containing nucleoside triphosphate hydrolases"/>
    <property type="match status" value="1"/>
</dbReference>
<dbReference type="InterPro" id="IPR027417">
    <property type="entry name" value="P-loop_NTPase"/>
</dbReference>
<dbReference type="PIRSF" id="PIRSF009320">
    <property type="entry name" value="Nuc_binding_HP_1000"/>
    <property type="match status" value="1"/>
</dbReference>